<dbReference type="Pfam" id="PF04069">
    <property type="entry name" value="OpuAC"/>
    <property type="match status" value="1"/>
</dbReference>
<dbReference type="OrthoDB" id="9786266at2"/>
<comment type="caution">
    <text evidence="3">The sequence shown here is derived from an EMBL/GenBank/DDBJ whole genome shotgun (WGS) entry which is preliminary data.</text>
</comment>
<dbReference type="CDD" id="cd13641">
    <property type="entry name" value="PBP2_HisX_like"/>
    <property type="match status" value="1"/>
</dbReference>
<dbReference type="EMBL" id="SRMF01000001">
    <property type="protein sequence ID" value="TGG95771.1"/>
    <property type="molecule type" value="Genomic_DNA"/>
</dbReference>
<reference evidence="3 4" key="1">
    <citation type="submission" date="2019-04" db="EMBL/GenBank/DDBJ databases">
        <title>Natronospirillum operosus gen. nov., sp. nov., a haloalkaliphilic satellite isolated from decaying biomass of laboratory culture of cyanobacterium Geitlerinema sp. and proposal of Natronospirillaceae fam. nov. and Saccharospirillaceae fam. nov.</title>
        <authorList>
            <person name="Kevbrin V."/>
            <person name="Boltyanskaya Y."/>
            <person name="Koziaeva V."/>
            <person name="Grouzdev D.S."/>
            <person name="Park M."/>
            <person name="Cho J."/>
        </authorList>
    </citation>
    <scope>NUCLEOTIDE SEQUENCE [LARGE SCALE GENOMIC DNA]</scope>
    <source>
        <strain evidence="3 4">G-116</strain>
    </source>
</reference>
<keyword evidence="4" id="KW-1185">Reference proteome</keyword>
<gene>
    <name evidence="3" type="ORF">E4656_05020</name>
</gene>
<dbReference type="Proteomes" id="UP000297475">
    <property type="component" value="Unassembled WGS sequence"/>
</dbReference>
<proteinExistence type="predicted"/>
<dbReference type="Gene3D" id="3.40.190.10">
    <property type="entry name" value="Periplasmic binding protein-like II"/>
    <property type="match status" value="1"/>
</dbReference>
<keyword evidence="1" id="KW-0732">Signal</keyword>
<sequence>MTMRTSLIALAAGGLLSVGQALASEDCGRVQIADMNWDSATLLANVDHFILTHAYGCDAELVAGDTIPTGTSMIERGQPDIAPELWTNSFPDALDRGVEEGRLRIAGLSLSDGGEEGFWVPTYMVEENPELATIEGVIANADLFTHPEDPSLSAVYGCPAGWTCQITAANNYRALDLESEGFALVDPGSGAALAGSIARAVERQEPWFGYYWSPTSVLGRYDMTMVDLGTGVDEEHYLNCTSQEDCADPRPTMWPSSPVQTVTTNDFAERAPAAYAYLESRSFTNDEMNEMLAWMDENQADGEFAMEYFLLSYEDMWRSWLDDEAADRVAAALGL</sequence>
<dbReference type="SUPFAM" id="SSF53850">
    <property type="entry name" value="Periplasmic binding protein-like II"/>
    <property type="match status" value="1"/>
</dbReference>
<dbReference type="InterPro" id="IPR007210">
    <property type="entry name" value="ABC_Gly_betaine_transp_sub-bd"/>
</dbReference>
<protein>
    <submittedName>
        <fullName evidence="3">ABC transporter substrate-binding protein</fullName>
    </submittedName>
</protein>
<evidence type="ECO:0000313" key="4">
    <source>
        <dbReference type="Proteomes" id="UP000297475"/>
    </source>
</evidence>
<dbReference type="GO" id="GO:0043190">
    <property type="term" value="C:ATP-binding cassette (ABC) transporter complex"/>
    <property type="evidence" value="ECO:0007669"/>
    <property type="project" value="InterPro"/>
</dbReference>
<feature type="domain" description="ABC-type glycine betaine transport system substrate-binding" evidence="2">
    <location>
        <begin position="29"/>
        <end position="310"/>
    </location>
</feature>
<dbReference type="GO" id="GO:0022857">
    <property type="term" value="F:transmembrane transporter activity"/>
    <property type="evidence" value="ECO:0007669"/>
    <property type="project" value="InterPro"/>
</dbReference>
<dbReference type="AlphaFoldDB" id="A0A4Z0WJX3"/>
<organism evidence="3 4">
    <name type="scientific">Natronospirillum operosum</name>
    <dbReference type="NCBI Taxonomy" id="2759953"/>
    <lineage>
        <taxon>Bacteria</taxon>
        <taxon>Pseudomonadati</taxon>
        <taxon>Pseudomonadota</taxon>
        <taxon>Gammaproteobacteria</taxon>
        <taxon>Oceanospirillales</taxon>
        <taxon>Natronospirillaceae</taxon>
        <taxon>Natronospirillum</taxon>
    </lineage>
</organism>
<feature type="signal peptide" evidence="1">
    <location>
        <begin position="1"/>
        <end position="23"/>
    </location>
</feature>
<name>A0A4Z0WJX3_9GAMM</name>
<evidence type="ECO:0000256" key="1">
    <source>
        <dbReference type="SAM" id="SignalP"/>
    </source>
</evidence>
<evidence type="ECO:0000259" key="2">
    <source>
        <dbReference type="Pfam" id="PF04069"/>
    </source>
</evidence>
<evidence type="ECO:0000313" key="3">
    <source>
        <dbReference type="EMBL" id="TGG95771.1"/>
    </source>
</evidence>
<feature type="chain" id="PRO_5021506300" evidence="1">
    <location>
        <begin position="24"/>
        <end position="335"/>
    </location>
</feature>
<accession>A0A4Z0WJX3</accession>
<dbReference type="Gene3D" id="3.40.190.100">
    <property type="entry name" value="Glycine betaine-binding periplasmic protein, domain 2"/>
    <property type="match status" value="1"/>
</dbReference>